<dbReference type="AlphaFoldDB" id="A0A7W7HY72"/>
<dbReference type="Gene3D" id="3.40.50.620">
    <property type="entry name" value="HUPs"/>
    <property type="match status" value="2"/>
</dbReference>
<keyword evidence="3" id="KW-1185">Reference proteome</keyword>
<protein>
    <submittedName>
        <fullName evidence="2">Nucleotide-binding universal stress UspA family protein</fullName>
    </submittedName>
</protein>
<dbReference type="InterPro" id="IPR006016">
    <property type="entry name" value="UspA"/>
</dbReference>
<proteinExistence type="predicted"/>
<feature type="domain" description="UspA" evidence="1">
    <location>
        <begin position="1"/>
        <end position="125"/>
    </location>
</feature>
<accession>A0A7W7HY72</accession>
<dbReference type="Pfam" id="PF00582">
    <property type="entry name" value="Usp"/>
    <property type="match status" value="2"/>
</dbReference>
<name>A0A7W7HY72_9ACTN</name>
<dbReference type="Proteomes" id="UP000578112">
    <property type="component" value="Unassembled WGS sequence"/>
</dbReference>
<dbReference type="SUPFAM" id="SSF52402">
    <property type="entry name" value="Adenine nucleotide alpha hydrolases-like"/>
    <property type="match status" value="2"/>
</dbReference>
<dbReference type="CDD" id="cd00293">
    <property type="entry name" value="USP-like"/>
    <property type="match status" value="1"/>
</dbReference>
<dbReference type="EMBL" id="JACHNH010000001">
    <property type="protein sequence ID" value="MBB4762940.1"/>
    <property type="molecule type" value="Genomic_DNA"/>
</dbReference>
<evidence type="ECO:0000259" key="1">
    <source>
        <dbReference type="Pfam" id="PF00582"/>
    </source>
</evidence>
<sequence>MDGSRTTPATVDLAAAEAVRHRAPLLIAHVWPGRYTGVFRSRGAVASPADGRRLLDVSAQRAQLGSPDLPVSTELLDGGAADMLTRLSGRAQLIVVAHRDDALTRVSWGSTAAYLAHYGACPVLVHRGAAPSAGPVVVAASARPTGATTLGYAFAEAAMRGSSLVAVHMWTRRGSEDGPRPAVVAGGYSVERREAERALAEALAGWAAPYPHVPIDRLAVPDLDMGYTIERASQRGRLLVAGIGRHGRFAEWLYGSAGPSRTAVRVVACPVVLVPGGWQAGVPVPAYGGPVAADPA</sequence>
<feature type="domain" description="UspA" evidence="1">
    <location>
        <begin position="135"/>
        <end position="275"/>
    </location>
</feature>
<dbReference type="InterPro" id="IPR014729">
    <property type="entry name" value="Rossmann-like_a/b/a_fold"/>
</dbReference>
<reference evidence="2 3" key="1">
    <citation type="submission" date="2020-08" db="EMBL/GenBank/DDBJ databases">
        <title>Sequencing the genomes of 1000 actinobacteria strains.</title>
        <authorList>
            <person name="Klenk H.-P."/>
        </authorList>
    </citation>
    <scope>NUCLEOTIDE SEQUENCE [LARGE SCALE GENOMIC DNA]</scope>
    <source>
        <strain evidence="2 3">DSM 43149</strain>
    </source>
</reference>
<evidence type="ECO:0000313" key="3">
    <source>
        <dbReference type="Proteomes" id="UP000578112"/>
    </source>
</evidence>
<gene>
    <name evidence="2" type="ORF">BJ971_003496</name>
</gene>
<comment type="caution">
    <text evidence="2">The sequence shown here is derived from an EMBL/GenBank/DDBJ whole genome shotgun (WGS) entry which is preliminary data.</text>
</comment>
<evidence type="ECO:0000313" key="2">
    <source>
        <dbReference type="EMBL" id="MBB4762940.1"/>
    </source>
</evidence>
<organism evidence="2 3">
    <name type="scientific">Actinoplanes digitatis</name>
    <dbReference type="NCBI Taxonomy" id="1868"/>
    <lineage>
        <taxon>Bacteria</taxon>
        <taxon>Bacillati</taxon>
        <taxon>Actinomycetota</taxon>
        <taxon>Actinomycetes</taxon>
        <taxon>Micromonosporales</taxon>
        <taxon>Micromonosporaceae</taxon>
        <taxon>Actinoplanes</taxon>
    </lineage>
</organism>